<accession>A0A7I8DV95</accession>
<evidence type="ECO:0000313" key="2">
    <source>
        <dbReference type="Proteomes" id="UP000593842"/>
    </source>
</evidence>
<dbReference type="AlphaFoldDB" id="A0A7I8DV95"/>
<proteinExistence type="predicted"/>
<dbReference type="EMBL" id="AP024085">
    <property type="protein sequence ID" value="BCL56529.1"/>
    <property type="molecule type" value="Genomic_DNA"/>
</dbReference>
<dbReference type="RefSeq" id="WP_022002109.1">
    <property type="nucleotide sequence ID" value="NZ_AP024085.1"/>
</dbReference>
<reference evidence="2" key="1">
    <citation type="submission" date="2020-09" db="EMBL/GenBank/DDBJ databases">
        <title>Complete genome sequencing of Faecalibacillus intestinalis strain 14EGH31.</title>
        <authorList>
            <person name="Sakamoto M."/>
            <person name="Murakami T."/>
            <person name="Mori H."/>
        </authorList>
    </citation>
    <scope>NUCLEOTIDE SEQUENCE [LARGE SCALE GENOMIC DNA]</scope>
    <source>
        <strain evidence="2">14EGH31</strain>
    </source>
</reference>
<dbReference type="GeneID" id="70578648"/>
<protein>
    <recommendedName>
        <fullName evidence="3">DUF3846 domain-containing protein</fullName>
    </recommendedName>
</protein>
<sequence length="128" mass="15123">MSKYCKYIIIKDNELKILKTKRMTDLVKRELGVFDYRDYLFEEDLSIYLLVKDLSIYDDDTTIIYRGYLNDCDGVFNGTVIFTKMDELGYVSLSNNDVDLILKHLCKLPNGLFEMRYSIDNTYQSFDC</sequence>
<dbReference type="Proteomes" id="UP000593842">
    <property type="component" value="Chromosome"/>
</dbReference>
<gene>
    <name evidence="1" type="ORF">Fi14EGH31_02410</name>
</gene>
<evidence type="ECO:0008006" key="3">
    <source>
        <dbReference type="Google" id="ProtNLM"/>
    </source>
</evidence>
<organism evidence="1 2">
    <name type="scientific">Faecalibacillus intestinalis</name>
    <dbReference type="NCBI Taxonomy" id="1982626"/>
    <lineage>
        <taxon>Bacteria</taxon>
        <taxon>Bacillati</taxon>
        <taxon>Bacillota</taxon>
        <taxon>Erysipelotrichia</taxon>
        <taxon>Erysipelotrichales</taxon>
        <taxon>Coprobacillaceae</taxon>
        <taxon>Faecalibacillus</taxon>
    </lineage>
</organism>
<evidence type="ECO:0000313" key="1">
    <source>
        <dbReference type="EMBL" id="BCL56529.1"/>
    </source>
</evidence>
<dbReference type="KEGG" id="fit:Fi14EGH31_02410"/>
<name>A0A7I8DV95_9FIRM</name>